<feature type="transmembrane region" description="Helical" evidence="1">
    <location>
        <begin position="14"/>
        <end position="34"/>
    </location>
</feature>
<accession>A0A2G5DFQ5</accession>
<keyword evidence="3" id="KW-1185">Reference proteome</keyword>
<dbReference type="AlphaFoldDB" id="A0A2G5DFQ5"/>
<reference evidence="2 3" key="1">
    <citation type="submission" date="2017-09" db="EMBL/GenBank/DDBJ databases">
        <title>WGS assembly of Aquilegia coerulea Goldsmith.</title>
        <authorList>
            <person name="Hodges S."/>
            <person name="Kramer E."/>
            <person name="Nordborg M."/>
            <person name="Tomkins J."/>
            <person name="Borevitz J."/>
            <person name="Derieg N."/>
            <person name="Yan J."/>
            <person name="Mihaltcheva S."/>
            <person name="Hayes R.D."/>
            <person name="Rokhsar D."/>
        </authorList>
    </citation>
    <scope>NUCLEOTIDE SEQUENCE [LARGE SCALE GENOMIC DNA]</scope>
    <source>
        <strain evidence="3">cv. Goldsmith</strain>
    </source>
</reference>
<name>A0A2G5DFQ5_AQUCA</name>
<evidence type="ECO:0000256" key="1">
    <source>
        <dbReference type="SAM" id="Phobius"/>
    </source>
</evidence>
<keyword evidence="1" id="KW-0472">Membrane</keyword>
<sequence length="67" mass="8023">MDEGIESKRFFDPFVIRFEVLICMLLFLNIKYIGYDRCICMLDWSVILYQTLGYFSSYSLNDNCLEN</sequence>
<evidence type="ECO:0000313" key="3">
    <source>
        <dbReference type="Proteomes" id="UP000230069"/>
    </source>
</evidence>
<keyword evidence="1" id="KW-0812">Transmembrane</keyword>
<protein>
    <submittedName>
        <fullName evidence="2">Uncharacterized protein</fullName>
    </submittedName>
</protein>
<evidence type="ECO:0000313" key="2">
    <source>
        <dbReference type="EMBL" id="PIA42314.1"/>
    </source>
</evidence>
<dbReference type="EMBL" id="KZ305037">
    <property type="protein sequence ID" value="PIA42314.1"/>
    <property type="molecule type" value="Genomic_DNA"/>
</dbReference>
<keyword evidence="1" id="KW-1133">Transmembrane helix</keyword>
<proteinExistence type="predicted"/>
<dbReference type="InParanoid" id="A0A2G5DFQ5"/>
<organism evidence="2 3">
    <name type="scientific">Aquilegia coerulea</name>
    <name type="common">Rocky mountain columbine</name>
    <dbReference type="NCBI Taxonomy" id="218851"/>
    <lineage>
        <taxon>Eukaryota</taxon>
        <taxon>Viridiplantae</taxon>
        <taxon>Streptophyta</taxon>
        <taxon>Embryophyta</taxon>
        <taxon>Tracheophyta</taxon>
        <taxon>Spermatophyta</taxon>
        <taxon>Magnoliopsida</taxon>
        <taxon>Ranunculales</taxon>
        <taxon>Ranunculaceae</taxon>
        <taxon>Thalictroideae</taxon>
        <taxon>Aquilegia</taxon>
    </lineage>
</organism>
<gene>
    <name evidence="2" type="ORF">AQUCO_02000039v1</name>
</gene>
<dbReference type="Proteomes" id="UP000230069">
    <property type="component" value="Unassembled WGS sequence"/>
</dbReference>